<gene>
    <name evidence="4" type="ORF">HAND00432_LOCUS12079</name>
    <name evidence="3" type="ORF">HAND1043_LOCUS10368</name>
</gene>
<dbReference type="SMART" id="SM00698">
    <property type="entry name" value="MORN"/>
    <property type="match status" value="3"/>
</dbReference>
<evidence type="ECO:0000256" key="1">
    <source>
        <dbReference type="ARBA" id="ARBA00022737"/>
    </source>
</evidence>
<evidence type="ECO:0000256" key="2">
    <source>
        <dbReference type="SAM" id="MobiDB-lite"/>
    </source>
</evidence>
<dbReference type="PANTHER" id="PTHR46917">
    <property type="entry name" value="MORN REPEAT-CONTAINING PROTEIN 2"/>
    <property type="match status" value="1"/>
</dbReference>
<dbReference type="Gene3D" id="2.20.110.10">
    <property type="entry name" value="Histone H3 K4-specific methyltransferase SET7/9 N-terminal domain"/>
    <property type="match status" value="2"/>
</dbReference>
<organism evidence="4">
    <name type="scientific">Hemiselmis andersenii</name>
    <name type="common">Cryptophyte alga</name>
    <dbReference type="NCBI Taxonomy" id="464988"/>
    <lineage>
        <taxon>Eukaryota</taxon>
        <taxon>Cryptophyceae</taxon>
        <taxon>Cryptomonadales</taxon>
        <taxon>Hemiselmidaceae</taxon>
        <taxon>Hemiselmis</taxon>
    </lineage>
</organism>
<feature type="region of interest" description="Disordered" evidence="2">
    <location>
        <begin position="148"/>
        <end position="170"/>
    </location>
</feature>
<dbReference type="FunFam" id="2.20.110.10:FF:000025">
    <property type="entry name" value="MORN repeat, putative"/>
    <property type="match status" value="1"/>
</dbReference>
<dbReference type="AlphaFoldDB" id="A0A6U4VGE9"/>
<dbReference type="EMBL" id="HBFK01016836">
    <property type="protein sequence ID" value="CAD8743873.1"/>
    <property type="molecule type" value="Transcribed_RNA"/>
</dbReference>
<evidence type="ECO:0008006" key="5">
    <source>
        <dbReference type="Google" id="ProtNLM"/>
    </source>
</evidence>
<evidence type="ECO:0000313" key="3">
    <source>
        <dbReference type="EMBL" id="CAD8743873.1"/>
    </source>
</evidence>
<feature type="region of interest" description="Disordered" evidence="2">
    <location>
        <begin position="29"/>
        <end position="57"/>
    </location>
</feature>
<reference evidence="4" key="1">
    <citation type="submission" date="2021-01" db="EMBL/GenBank/DDBJ databases">
        <authorList>
            <person name="Corre E."/>
            <person name="Pelletier E."/>
            <person name="Niang G."/>
            <person name="Scheremetjew M."/>
            <person name="Finn R."/>
            <person name="Kale V."/>
            <person name="Holt S."/>
            <person name="Cochrane G."/>
            <person name="Meng A."/>
            <person name="Brown T."/>
            <person name="Cohen L."/>
        </authorList>
    </citation>
    <scope>NUCLEOTIDE SEQUENCE</scope>
    <source>
        <strain evidence="3">CCMP441</strain>
        <strain evidence="4">CCMP644</strain>
    </source>
</reference>
<dbReference type="Pfam" id="PF02493">
    <property type="entry name" value="MORN"/>
    <property type="match status" value="5"/>
</dbReference>
<dbReference type="EMBL" id="HBFX01019903">
    <property type="protein sequence ID" value="CAD8957540.1"/>
    <property type="molecule type" value="Transcribed_RNA"/>
</dbReference>
<protein>
    <recommendedName>
        <fullName evidence="5">MORN repeat-containing protein 5</fullName>
    </recommendedName>
</protein>
<accession>A0A6U4VGE9</accession>
<name>A0A6U4VGE9_HEMAN</name>
<dbReference type="InterPro" id="IPR052849">
    <property type="entry name" value="MORN_repeat_protein"/>
</dbReference>
<dbReference type="SUPFAM" id="SSF82185">
    <property type="entry name" value="Histone H3 K4-specific methyltransferase SET7/9 N-terminal domain"/>
    <property type="match status" value="1"/>
</dbReference>
<keyword evidence="1" id="KW-0677">Repeat</keyword>
<dbReference type="PANTHER" id="PTHR46917:SF1">
    <property type="entry name" value="MORN REPEAT-CONTAINING PROTEIN 2"/>
    <property type="match status" value="1"/>
</dbReference>
<dbReference type="InterPro" id="IPR003409">
    <property type="entry name" value="MORN"/>
</dbReference>
<sequence>MAEEGEAPEAPPPVKQGVFVFPNGARYEGQWEEEAVEPPAEGAPPPAEGEEVPKKKMRHGVGVYKHDGNEYEGEFVKDKMQGKGLFKFMGGDVYDGEWADSKFHGQGKYQWKNGAYYIGAWENNQMHGDGTFVDASAREWKGKFYNGQGPGLHTLPIGEEPSNGSGDAAE</sequence>
<evidence type="ECO:0000313" key="4">
    <source>
        <dbReference type="EMBL" id="CAD8957540.1"/>
    </source>
</evidence>
<proteinExistence type="predicted"/>